<sequence>MLAIMEYTTDILEDRFGTSGGSGILTDGTYYWRGDAADYVETYGVSPGDAFIRHVDDRNGEPPPLTQDDVIDIDDYFMHLRRERLA</sequence>
<evidence type="ECO:0000313" key="1">
    <source>
        <dbReference type="EMBL" id="QNS08652.1"/>
    </source>
</evidence>
<keyword evidence="2" id="KW-1185">Reference proteome</keyword>
<gene>
    <name evidence="1" type="ORF">IAG42_11245</name>
</gene>
<reference evidence="1 2" key="1">
    <citation type="submission" date="2020-09" db="EMBL/GenBank/DDBJ databases">
        <title>A novel species.</title>
        <authorList>
            <person name="Gao J."/>
        </authorList>
    </citation>
    <scope>NUCLEOTIDE SEQUENCE [LARGE SCALE GENOMIC DNA]</scope>
    <source>
        <strain evidence="1 2">CRXT-Y-14</strain>
    </source>
</reference>
<proteinExistence type="predicted"/>
<organism evidence="1 2">
    <name type="scientific">Streptomyces xanthii</name>
    <dbReference type="NCBI Taxonomy" id="2768069"/>
    <lineage>
        <taxon>Bacteria</taxon>
        <taxon>Bacillati</taxon>
        <taxon>Actinomycetota</taxon>
        <taxon>Actinomycetes</taxon>
        <taxon>Kitasatosporales</taxon>
        <taxon>Streptomycetaceae</taxon>
        <taxon>Streptomyces</taxon>
    </lineage>
</organism>
<dbReference type="KEGG" id="sxn:IAG42_11245"/>
<evidence type="ECO:0000313" key="2">
    <source>
        <dbReference type="Proteomes" id="UP000516428"/>
    </source>
</evidence>
<accession>A0A7H1BIU7</accession>
<dbReference type="Proteomes" id="UP000516428">
    <property type="component" value="Chromosome"/>
</dbReference>
<dbReference type="EMBL" id="CP061281">
    <property type="protein sequence ID" value="QNS08652.1"/>
    <property type="molecule type" value="Genomic_DNA"/>
</dbReference>
<name>A0A7H1BIU7_9ACTN</name>
<dbReference type="AlphaFoldDB" id="A0A7H1BIU7"/>
<protein>
    <submittedName>
        <fullName evidence="1">Uncharacterized protein</fullName>
    </submittedName>
</protein>